<feature type="region of interest" description="Disordered" evidence="1">
    <location>
        <begin position="1"/>
        <end position="32"/>
    </location>
</feature>
<dbReference type="Proteomes" id="UP001153269">
    <property type="component" value="Unassembled WGS sequence"/>
</dbReference>
<sequence length="99" mass="10839">MDMAGEEKMCGHPGDATPSVPSSSSPTKSNYETNPALVSCSLLRRISFPASSPPVLRPHVSPPDHAGIRLKSKPVRAEGCYALLQSWLRTRNHKMWLLT</sequence>
<protein>
    <submittedName>
        <fullName evidence="2">Uncharacterized protein</fullName>
    </submittedName>
</protein>
<proteinExistence type="predicted"/>
<dbReference type="EMBL" id="CADEAL010004488">
    <property type="protein sequence ID" value="CAB1460637.1"/>
    <property type="molecule type" value="Genomic_DNA"/>
</dbReference>
<evidence type="ECO:0000256" key="1">
    <source>
        <dbReference type="SAM" id="MobiDB-lite"/>
    </source>
</evidence>
<accession>A0A9N7ZEU0</accession>
<dbReference type="AlphaFoldDB" id="A0A9N7ZEU0"/>
<feature type="compositionally biased region" description="Basic and acidic residues" evidence="1">
    <location>
        <begin position="1"/>
        <end position="10"/>
    </location>
</feature>
<reference evidence="2" key="1">
    <citation type="submission" date="2020-03" db="EMBL/GenBank/DDBJ databases">
        <authorList>
            <person name="Weist P."/>
        </authorList>
    </citation>
    <scope>NUCLEOTIDE SEQUENCE</scope>
</reference>
<evidence type="ECO:0000313" key="3">
    <source>
        <dbReference type="Proteomes" id="UP001153269"/>
    </source>
</evidence>
<name>A0A9N7ZEU0_PLEPL</name>
<keyword evidence="3" id="KW-1185">Reference proteome</keyword>
<gene>
    <name evidence="2" type="ORF">PLEPLA_LOCUS48488</name>
</gene>
<evidence type="ECO:0000313" key="2">
    <source>
        <dbReference type="EMBL" id="CAB1460637.1"/>
    </source>
</evidence>
<comment type="caution">
    <text evidence="2">The sequence shown here is derived from an EMBL/GenBank/DDBJ whole genome shotgun (WGS) entry which is preliminary data.</text>
</comment>
<organism evidence="2 3">
    <name type="scientific">Pleuronectes platessa</name>
    <name type="common">European plaice</name>
    <dbReference type="NCBI Taxonomy" id="8262"/>
    <lineage>
        <taxon>Eukaryota</taxon>
        <taxon>Metazoa</taxon>
        <taxon>Chordata</taxon>
        <taxon>Craniata</taxon>
        <taxon>Vertebrata</taxon>
        <taxon>Euteleostomi</taxon>
        <taxon>Actinopterygii</taxon>
        <taxon>Neopterygii</taxon>
        <taxon>Teleostei</taxon>
        <taxon>Neoteleostei</taxon>
        <taxon>Acanthomorphata</taxon>
        <taxon>Carangaria</taxon>
        <taxon>Pleuronectiformes</taxon>
        <taxon>Pleuronectoidei</taxon>
        <taxon>Pleuronectidae</taxon>
        <taxon>Pleuronectes</taxon>
    </lineage>
</organism>